<dbReference type="GO" id="GO:0016787">
    <property type="term" value="F:hydrolase activity"/>
    <property type="evidence" value="ECO:0007669"/>
    <property type="project" value="UniProtKB-KW"/>
</dbReference>
<dbReference type="InterPro" id="IPR010043">
    <property type="entry name" value="UTase/UR"/>
</dbReference>
<dbReference type="AlphaFoldDB" id="A0A8S9HAV4"/>
<organism evidence="3 4">
    <name type="scientific">Brassica cretica</name>
    <name type="common">Mustard</name>
    <dbReference type="NCBI Taxonomy" id="69181"/>
    <lineage>
        <taxon>Eukaryota</taxon>
        <taxon>Viridiplantae</taxon>
        <taxon>Streptophyta</taxon>
        <taxon>Embryophyta</taxon>
        <taxon>Tracheophyta</taxon>
        <taxon>Spermatophyta</taxon>
        <taxon>Magnoliopsida</taxon>
        <taxon>eudicotyledons</taxon>
        <taxon>Gunneridae</taxon>
        <taxon>Pentapetalae</taxon>
        <taxon>rosids</taxon>
        <taxon>malvids</taxon>
        <taxon>Brassicales</taxon>
        <taxon>Brassicaceae</taxon>
        <taxon>Brassiceae</taxon>
        <taxon>Brassica</taxon>
    </lineage>
</organism>
<gene>
    <name evidence="3" type="ORF">F2Q68_00033739</name>
</gene>
<proteinExistence type="predicted"/>
<dbReference type="GO" id="GO:0008773">
    <property type="term" value="F:[protein-PII] uridylyltransferase activity"/>
    <property type="evidence" value="ECO:0007669"/>
    <property type="project" value="InterPro"/>
</dbReference>
<dbReference type="PANTHER" id="PTHR47320:SF1">
    <property type="entry name" value="BIFUNCTIONAL URIDYLYLTRANSFERASE_URIDYLYL-REMOVING ENZYME"/>
    <property type="match status" value="1"/>
</dbReference>
<dbReference type="Proteomes" id="UP000712281">
    <property type="component" value="Unassembled WGS sequence"/>
</dbReference>
<protein>
    <submittedName>
        <fullName evidence="3">Uncharacterized protein</fullName>
    </submittedName>
</protein>
<sequence length="213" mass="24916">MKNTDESESSGSRAVVASPSHENPRHYRMKLDVFGEVLQRLQESSYEEASLPDFEDQLWQHFNRLPARYALDFKVERAEDVLTHQRLLKLAEDPVTRPVFEVRDVQNTDESESSGSRAVVASPSHENPRHYRMKLDVFGEVLQRLQESSYEEASLPDFEDQLWQHFNRLPARYALDFKVERAEDVLTHQRLLKLAEDPVTRPVFEVRFSEKLC</sequence>
<feature type="region of interest" description="Disordered" evidence="2">
    <location>
        <begin position="1"/>
        <end position="25"/>
    </location>
</feature>
<name>A0A8S9HAV4_BRACR</name>
<evidence type="ECO:0000313" key="3">
    <source>
        <dbReference type="EMBL" id="KAF2553362.1"/>
    </source>
</evidence>
<dbReference type="EMBL" id="QGKW02001988">
    <property type="protein sequence ID" value="KAF2553362.1"/>
    <property type="molecule type" value="Genomic_DNA"/>
</dbReference>
<feature type="region of interest" description="Disordered" evidence="2">
    <location>
        <begin position="104"/>
        <end position="127"/>
    </location>
</feature>
<accession>A0A8S9HAV4</accession>
<evidence type="ECO:0000256" key="2">
    <source>
        <dbReference type="SAM" id="MobiDB-lite"/>
    </source>
</evidence>
<keyword evidence="1" id="KW-0378">Hydrolase</keyword>
<evidence type="ECO:0000256" key="1">
    <source>
        <dbReference type="ARBA" id="ARBA00022801"/>
    </source>
</evidence>
<comment type="caution">
    <text evidence="3">The sequence shown here is derived from an EMBL/GenBank/DDBJ whole genome shotgun (WGS) entry which is preliminary data.</text>
</comment>
<dbReference type="PANTHER" id="PTHR47320">
    <property type="entry name" value="BIFUNCTIONAL URIDYLYLTRANSFERASE/URIDYLYL-REMOVING ENZYME"/>
    <property type="match status" value="1"/>
</dbReference>
<reference evidence="3" key="1">
    <citation type="submission" date="2019-12" db="EMBL/GenBank/DDBJ databases">
        <title>Genome sequencing and annotation of Brassica cretica.</title>
        <authorList>
            <person name="Studholme D.J."/>
            <person name="Sarris P.F."/>
        </authorList>
    </citation>
    <scope>NUCLEOTIDE SEQUENCE</scope>
    <source>
        <strain evidence="3">PFS-001/15</strain>
        <tissue evidence="3">Leaf</tissue>
    </source>
</reference>
<evidence type="ECO:0000313" key="4">
    <source>
        <dbReference type="Proteomes" id="UP000712281"/>
    </source>
</evidence>